<proteinExistence type="predicted"/>
<dbReference type="AlphaFoldDB" id="A0AAV4RZ92"/>
<sequence length="140" mass="16339">MTTMLADSERMGTRTLWFRDTIYFIGMVSQTAQQALRHPCDPSQMFWTNARLVTLKKTLSDSYSPIFFHMAMQAFMRIMSSGLLTKIEMEPSHSNDRNLDRALRYLKSLHILHLCFETIRKSFRPSDYSPVTGRGHRVVM</sequence>
<dbReference type="EMBL" id="BPLQ01007013">
    <property type="protein sequence ID" value="GIY27060.1"/>
    <property type="molecule type" value="Genomic_DNA"/>
</dbReference>
<protein>
    <submittedName>
        <fullName evidence="1">Uncharacterized protein</fullName>
    </submittedName>
</protein>
<reference evidence="1 2" key="1">
    <citation type="submission" date="2021-06" db="EMBL/GenBank/DDBJ databases">
        <title>Caerostris darwini draft genome.</title>
        <authorList>
            <person name="Kono N."/>
            <person name="Arakawa K."/>
        </authorList>
    </citation>
    <scope>NUCLEOTIDE SEQUENCE [LARGE SCALE GENOMIC DNA]</scope>
</reference>
<evidence type="ECO:0000313" key="1">
    <source>
        <dbReference type="EMBL" id="GIY27060.1"/>
    </source>
</evidence>
<keyword evidence="2" id="KW-1185">Reference proteome</keyword>
<name>A0AAV4RZ92_9ARAC</name>
<organism evidence="1 2">
    <name type="scientific">Caerostris darwini</name>
    <dbReference type="NCBI Taxonomy" id="1538125"/>
    <lineage>
        <taxon>Eukaryota</taxon>
        <taxon>Metazoa</taxon>
        <taxon>Ecdysozoa</taxon>
        <taxon>Arthropoda</taxon>
        <taxon>Chelicerata</taxon>
        <taxon>Arachnida</taxon>
        <taxon>Araneae</taxon>
        <taxon>Araneomorphae</taxon>
        <taxon>Entelegynae</taxon>
        <taxon>Araneoidea</taxon>
        <taxon>Araneidae</taxon>
        <taxon>Caerostris</taxon>
    </lineage>
</organism>
<dbReference type="Proteomes" id="UP001054837">
    <property type="component" value="Unassembled WGS sequence"/>
</dbReference>
<gene>
    <name evidence="1" type="ORF">CDAR_504301</name>
</gene>
<accession>A0AAV4RZ92</accession>
<evidence type="ECO:0000313" key="2">
    <source>
        <dbReference type="Proteomes" id="UP001054837"/>
    </source>
</evidence>
<comment type="caution">
    <text evidence="1">The sequence shown here is derived from an EMBL/GenBank/DDBJ whole genome shotgun (WGS) entry which is preliminary data.</text>
</comment>